<dbReference type="RefSeq" id="XP_006812605.1">
    <property type="nucleotide sequence ID" value="XM_006812542.1"/>
</dbReference>
<gene>
    <name evidence="3" type="primary">LOC102804952</name>
</gene>
<proteinExistence type="predicted"/>
<dbReference type="Gene3D" id="3.40.50.11350">
    <property type="match status" value="1"/>
</dbReference>
<name>A0ABM0LXW4_SACKO</name>
<dbReference type="Proteomes" id="UP000694865">
    <property type="component" value="Unplaced"/>
</dbReference>
<feature type="compositionally biased region" description="Polar residues" evidence="1">
    <location>
        <begin position="40"/>
        <end position="54"/>
    </location>
</feature>
<dbReference type="GeneID" id="102804952"/>
<keyword evidence="2" id="KW-1185">Reference proteome</keyword>
<evidence type="ECO:0000256" key="1">
    <source>
        <dbReference type="SAM" id="MobiDB-lite"/>
    </source>
</evidence>
<organism evidence="2 3">
    <name type="scientific">Saccoglossus kowalevskii</name>
    <name type="common">Acorn worm</name>
    <dbReference type="NCBI Taxonomy" id="10224"/>
    <lineage>
        <taxon>Eukaryota</taxon>
        <taxon>Metazoa</taxon>
        <taxon>Hemichordata</taxon>
        <taxon>Enteropneusta</taxon>
        <taxon>Harrimaniidae</taxon>
        <taxon>Saccoglossus</taxon>
    </lineage>
</organism>
<protein>
    <submittedName>
        <fullName evidence="3">Uncharacterized protein LOC102804952</fullName>
    </submittedName>
</protein>
<feature type="region of interest" description="Disordered" evidence="1">
    <location>
        <begin position="40"/>
        <end position="68"/>
    </location>
</feature>
<evidence type="ECO:0000313" key="3">
    <source>
        <dbReference type="RefSeq" id="XP_006812605.1"/>
    </source>
</evidence>
<accession>A0ABM0LXW4</accession>
<evidence type="ECO:0000313" key="2">
    <source>
        <dbReference type="Proteomes" id="UP000694865"/>
    </source>
</evidence>
<sequence>MSIVMYNTTDINVMESVTTTSTPSLRGTTAKALKLSNRTTTQSKVYKPRTNQTHKTVKPKSKLNTNADGGMAKQINEKKFHVKKKYLLPIHHYTSGPNYNYEHFRIAVLFALYMDRSIVEKRFHTHYTQNHSRAGWKFLNETFDVDELQNIVDVTSIDEFKRNCNNTASLVITFFLDVATRPDPAKTYQQHVELYKKEYGIHSPDWSNVTFITNANETITSLAQEQCLGIYMPSDFKGLQFPEKLALVHRVDLHLIRPNRVRAMANVVKRVVFQEQSYIAVHFRTKTEEGCRNNKTHCDPLMVAGMERAAMDLTEDLCTLMSRRNVSAMYVALPIYAKKYKQIFQKKITNVFSAEDIIALPSISPLKDDNYVISLLEQELSIRAKLFISWVRSSWSHMVVLQREVHSKETINISTLPGWDTNKLKLVKRK</sequence>
<reference evidence="3" key="1">
    <citation type="submission" date="2025-08" db="UniProtKB">
        <authorList>
            <consortium name="RefSeq"/>
        </authorList>
    </citation>
    <scope>IDENTIFICATION</scope>
    <source>
        <tissue evidence="3">Testes</tissue>
    </source>
</reference>
<dbReference type="CDD" id="cd11296">
    <property type="entry name" value="O-FucT_like"/>
    <property type="match status" value="1"/>
</dbReference>